<dbReference type="RefSeq" id="WP_035552151.1">
    <property type="nucleotide sequence ID" value="NZ_CAXEMP010000127.1"/>
</dbReference>
<evidence type="ECO:0000256" key="7">
    <source>
        <dbReference type="ARBA" id="ARBA00023136"/>
    </source>
</evidence>
<keyword evidence="2 8" id="KW-0813">Transport</keyword>
<evidence type="ECO:0000256" key="9">
    <source>
        <dbReference type="SAM" id="Phobius"/>
    </source>
</evidence>
<keyword evidence="6 9" id="KW-1133">Transmembrane helix</keyword>
<evidence type="ECO:0000313" key="12">
    <source>
        <dbReference type="Proteomes" id="UP000024547"/>
    </source>
</evidence>
<feature type="transmembrane region" description="Helical" evidence="9">
    <location>
        <begin position="152"/>
        <end position="178"/>
    </location>
</feature>
<dbReference type="PATRIC" id="fig|1280948.3.peg.2085"/>
<sequence length="210" mass="22820">MLTMFQSLYQVGGPVLVLIIAISTFTLALIVYKYWQFRSDKIGQLKAIKSALSSLNRGDVREVYTLLSGSSHWLAQLLIDAIPLRDREGLIPRLETEAEQSLQPYESGFRILDTIAQLAPLLGLLGTVLGMIEAFQALQTAGSQVDPAALAGGIWVALLTTAAGLSVAMPTSIALSWFEAQIDRERAMAEHAFTVLVTPTSEEPTSTKLE</sequence>
<dbReference type="STRING" id="1280948.HY36_05145"/>
<dbReference type="GO" id="GO:0017038">
    <property type="term" value="P:protein import"/>
    <property type="evidence" value="ECO:0007669"/>
    <property type="project" value="TreeGrafter"/>
</dbReference>
<keyword evidence="12" id="KW-1185">Reference proteome</keyword>
<dbReference type="PANTHER" id="PTHR30625">
    <property type="entry name" value="PROTEIN TOLQ"/>
    <property type="match status" value="1"/>
</dbReference>
<evidence type="ECO:0000256" key="2">
    <source>
        <dbReference type="ARBA" id="ARBA00022448"/>
    </source>
</evidence>
<organism evidence="11 12">
    <name type="scientific">Hyphomonas atlantica</name>
    <dbReference type="NCBI Taxonomy" id="1280948"/>
    <lineage>
        <taxon>Bacteria</taxon>
        <taxon>Pseudomonadati</taxon>
        <taxon>Pseudomonadota</taxon>
        <taxon>Alphaproteobacteria</taxon>
        <taxon>Hyphomonadales</taxon>
        <taxon>Hyphomonadaceae</taxon>
        <taxon>Hyphomonas</taxon>
    </lineage>
</organism>
<accession>A0A059E0A7</accession>
<comment type="similarity">
    <text evidence="8">Belongs to the exbB/tolQ family.</text>
</comment>
<feature type="domain" description="MotA/TolQ/ExbB proton channel" evidence="10">
    <location>
        <begin position="85"/>
        <end position="188"/>
    </location>
</feature>
<dbReference type="Pfam" id="PF01618">
    <property type="entry name" value="MotA_ExbB"/>
    <property type="match status" value="1"/>
</dbReference>
<evidence type="ECO:0000256" key="8">
    <source>
        <dbReference type="RuleBase" id="RU004057"/>
    </source>
</evidence>
<keyword evidence="5 8" id="KW-0653">Protein transport</keyword>
<evidence type="ECO:0000313" key="11">
    <source>
        <dbReference type="EMBL" id="KCZ60366.1"/>
    </source>
</evidence>
<dbReference type="AlphaFoldDB" id="A0A059E0A7"/>
<gene>
    <name evidence="11" type="ORF">HY36_05145</name>
</gene>
<dbReference type="EMBL" id="AWFH01000023">
    <property type="protein sequence ID" value="KCZ60366.1"/>
    <property type="molecule type" value="Genomic_DNA"/>
</dbReference>
<evidence type="ECO:0000256" key="4">
    <source>
        <dbReference type="ARBA" id="ARBA00022692"/>
    </source>
</evidence>
<protein>
    <recommendedName>
        <fullName evidence="10">MotA/TolQ/ExbB proton channel domain-containing protein</fullName>
    </recommendedName>
</protein>
<evidence type="ECO:0000256" key="3">
    <source>
        <dbReference type="ARBA" id="ARBA00022475"/>
    </source>
</evidence>
<keyword evidence="7 9" id="KW-0472">Membrane</keyword>
<dbReference type="InterPro" id="IPR002898">
    <property type="entry name" value="MotA_ExbB_proton_chnl"/>
</dbReference>
<dbReference type="eggNOG" id="COG0811">
    <property type="taxonomic scope" value="Bacteria"/>
</dbReference>
<feature type="transmembrane region" description="Helical" evidence="9">
    <location>
        <begin position="12"/>
        <end position="32"/>
    </location>
</feature>
<comment type="caution">
    <text evidence="11">The sequence shown here is derived from an EMBL/GenBank/DDBJ whole genome shotgun (WGS) entry which is preliminary data.</text>
</comment>
<proteinExistence type="inferred from homology"/>
<keyword evidence="4 9" id="KW-0812">Transmembrane</keyword>
<dbReference type="PANTHER" id="PTHR30625:SF15">
    <property type="entry name" value="BIOPOLYMER TRANSPORT PROTEIN EXBB"/>
    <property type="match status" value="1"/>
</dbReference>
<dbReference type="InterPro" id="IPR050790">
    <property type="entry name" value="ExbB/TolQ_transport"/>
</dbReference>
<name>A0A059E0A7_9PROT</name>
<dbReference type="Proteomes" id="UP000024547">
    <property type="component" value="Unassembled WGS sequence"/>
</dbReference>
<comment type="subcellular location">
    <subcellularLocation>
        <location evidence="1">Cell membrane</location>
        <topology evidence="1">Multi-pass membrane protein</topology>
    </subcellularLocation>
    <subcellularLocation>
        <location evidence="8">Membrane</location>
        <topology evidence="8">Multi-pass membrane protein</topology>
    </subcellularLocation>
</comment>
<evidence type="ECO:0000259" key="10">
    <source>
        <dbReference type="Pfam" id="PF01618"/>
    </source>
</evidence>
<dbReference type="GO" id="GO:0005886">
    <property type="term" value="C:plasma membrane"/>
    <property type="evidence" value="ECO:0007669"/>
    <property type="project" value="UniProtKB-SubCell"/>
</dbReference>
<reference evidence="11 12" key="1">
    <citation type="journal article" date="2014" name="Antonie Van Leeuwenhoek">
        <title>Hyphomonas beringensis sp. nov. and Hyphomonas chukchiensis sp. nov., isolated from surface seawater of the Bering Sea and Chukchi Sea.</title>
        <authorList>
            <person name="Li C."/>
            <person name="Lai Q."/>
            <person name="Li G."/>
            <person name="Dong C."/>
            <person name="Wang J."/>
            <person name="Liao Y."/>
            <person name="Shao Z."/>
        </authorList>
    </citation>
    <scope>NUCLEOTIDE SEQUENCE [LARGE SCALE GENOMIC DNA]</scope>
    <source>
        <strain evidence="11 12">22II1-22F38</strain>
    </source>
</reference>
<dbReference type="OrthoDB" id="4045at2"/>
<keyword evidence="3" id="KW-1003">Cell membrane</keyword>
<evidence type="ECO:0000256" key="1">
    <source>
        <dbReference type="ARBA" id="ARBA00004651"/>
    </source>
</evidence>
<evidence type="ECO:0000256" key="5">
    <source>
        <dbReference type="ARBA" id="ARBA00022927"/>
    </source>
</evidence>
<evidence type="ECO:0000256" key="6">
    <source>
        <dbReference type="ARBA" id="ARBA00022989"/>
    </source>
</evidence>
<feature type="transmembrane region" description="Helical" evidence="9">
    <location>
        <begin position="111"/>
        <end position="132"/>
    </location>
</feature>